<evidence type="ECO:0000259" key="1">
    <source>
        <dbReference type="Pfam" id="PF13840"/>
    </source>
</evidence>
<dbReference type="InterPro" id="IPR027795">
    <property type="entry name" value="CASTOR_ACT_dom"/>
</dbReference>
<evidence type="ECO:0000313" key="3">
    <source>
        <dbReference type="Proteomes" id="UP000054928"/>
    </source>
</evidence>
<dbReference type="GeneID" id="36400810"/>
<dbReference type="InterPro" id="IPR045865">
    <property type="entry name" value="ACT-like_dom_sf"/>
</dbReference>
<dbReference type="AlphaFoldDB" id="A0A0P1AAR0"/>
<dbReference type="Gene3D" id="3.30.2130.10">
    <property type="entry name" value="VC0802-like"/>
    <property type="match status" value="2"/>
</dbReference>
<keyword evidence="3" id="KW-1185">Reference proteome</keyword>
<dbReference type="STRING" id="4781.A0A0P1AAR0"/>
<dbReference type="Pfam" id="PF13840">
    <property type="entry name" value="ACT_7"/>
    <property type="match status" value="2"/>
</dbReference>
<name>A0A0P1AAR0_PLAHL</name>
<dbReference type="InterPro" id="IPR051719">
    <property type="entry name" value="CASTOR_mTORC1"/>
</dbReference>
<sequence>MDIVTTSNFHATLLPGLVSVVFVPAEHIRHGSWPLLNLLLYNGCSFDENEGGCVRTASHMCRAKQTEIFSIVSDREGTTLFMDPSGVNIFQHAGMMDVITVAPQSWRAIQIHLGPMVAEFPGVVRFLSKLLADDHISILNMSTYDTDVIFVQEHHLKTAISCLQLKLSRGLHGLKEAKEAENARAPPNYSCDAGESGEVTGGLVSAVRLGDGQYLTVYAESLVLVRLKKDTLRASAYGLTRLVLLSSGSASNDNSNREGLSEMSFWCLCETAEEVSVIMDERCLSSFEEDSLIISPDRWRAIKLSGRAYGFDETGVVAVMSGCSTDAQVLNVSCFGSNITFVLDCMLDEAIETLCSSLDITRVER</sequence>
<organism evidence="2 3">
    <name type="scientific">Plasmopara halstedii</name>
    <name type="common">Downy mildew of sunflower</name>
    <dbReference type="NCBI Taxonomy" id="4781"/>
    <lineage>
        <taxon>Eukaryota</taxon>
        <taxon>Sar</taxon>
        <taxon>Stramenopiles</taxon>
        <taxon>Oomycota</taxon>
        <taxon>Peronosporomycetes</taxon>
        <taxon>Peronosporales</taxon>
        <taxon>Peronosporaceae</taxon>
        <taxon>Plasmopara</taxon>
    </lineage>
</organism>
<dbReference type="PANTHER" id="PTHR31131:SF6">
    <property type="entry name" value="CASTOR ACT DOMAIN-CONTAINING PROTEIN"/>
    <property type="match status" value="1"/>
</dbReference>
<evidence type="ECO:0000313" key="2">
    <source>
        <dbReference type="EMBL" id="CEG37696.1"/>
    </source>
</evidence>
<dbReference type="RefSeq" id="XP_024574065.1">
    <property type="nucleotide sequence ID" value="XM_024723050.1"/>
</dbReference>
<dbReference type="PANTHER" id="PTHR31131">
    <property type="entry name" value="CHROMOSOME 1, WHOLE GENOME SHOTGUN SEQUENCE"/>
    <property type="match status" value="1"/>
</dbReference>
<dbReference type="SUPFAM" id="SSF55021">
    <property type="entry name" value="ACT-like"/>
    <property type="match status" value="1"/>
</dbReference>
<feature type="domain" description="CASTOR ACT" evidence="1">
    <location>
        <begin position="295"/>
        <end position="355"/>
    </location>
</feature>
<dbReference type="EMBL" id="CCYD01000290">
    <property type="protein sequence ID" value="CEG37696.1"/>
    <property type="molecule type" value="Genomic_DNA"/>
</dbReference>
<proteinExistence type="predicted"/>
<accession>A0A0P1AAR0</accession>
<dbReference type="OrthoDB" id="58529at2759"/>
<dbReference type="OMA" id="NEECGHI"/>
<feature type="domain" description="CASTOR ACT" evidence="1">
    <location>
        <begin position="102"/>
        <end position="164"/>
    </location>
</feature>
<protein>
    <submittedName>
        <fullName evidence="2">GATS-like ACT domain</fullName>
    </submittedName>
</protein>
<reference evidence="3" key="1">
    <citation type="submission" date="2014-09" db="EMBL/GenBank/DDBJ databases">
        <authorList>
            <person name="Sharma Rahul"/>
            <person name="Thines Marco"/>
        </authorList>
    </citation>
    <scope>NUCLEOTIDE SEQUENCE [LARGE SCALE GENOMIC DNA]</scope>
</reference>
<dbReference type="Proteomes" id="UP000054928">
    <property type="component" value="Unassembled WGS sequence"/>
</dbReference>